<evidence type="ECO:0000256" key="7">
    <source>
        <dbReference type="ARBA" id="ARBA00038532"/>
    </source>
</evidence>
<proteinExistence type="inferred from homology"/>
<dbReference type="GO" id="GO:0140311">
    <property type="term" value="F:protein sequestering activity"/>
    <property type="evidence" value="ECO:0007669"/>
    <property type="project" value="EnsemblFungi"/>
</dbReference>
<evidence type="ECO:0000256" key="3">
    <source>
        <dbReference type="ARBA" id="ARBA00022490"/>
    </source>
</evidence>
<dbReference type="Pfam" id="PF00241">
    <property type="entry name" value="Cofilin_ADF"/>
    <property type="match status" value="2"/>
</dbReference>
<dbReference type="STRING" id="1076872.G8ZSD8"/>
<accession>G8ZSD8</accession>
<dbReference type="GO" id="GO:0044396">
    <property type="term" value="P:actin cortical patch organization"/>
    <property type="evidence" value="ECO:0007669"/>
    <property type="project" value="EnsemblFungi"/>
</dbReference>
<evidence type="ECO:0000256" key="1">
    <source>
        <dbReference type="ARBA" id="ARBA00004245"/>
    </source>
</evidence>
<evidence type="ECO:0000256" key="5">
    <source>
        <dbReference type="ARBA" id="ARBA00023203"/>
    </source>
</evidence>
<name>G8ZSD8_TORDE</name>
<comment type="similarity">
    <text evidence="2">Belongs to the actin-binding proteins ADF family. Twinfilin subfamily.</text>
</comment>
<feature type="region of interest" description="Disordered" evidence="8">
    <location>
        <begin position="299"/>
        <end position="329"/>
    </location>
</feature>
<evidence type="ECO:0000256" key="2">
    <source>
        <dbReference type="ARBA" id="ARBA00009557"/>
    </source>
</evidence>
<dbReference type="CDD" id="cd11284">
    <property type="entry name" value="ADF_Twf-C_like"/>
    <property type="match status" value="1"/>
</dbReference>
<dbReference type="KEGG" id="tdl:TDEL_0C05410"/>
<dbReference type="InterPro" id="IPR028458">
    <property type="entry name" value="Twinfilin"/>
</dbReference>
<keyword evidence="6" id="KW-0206">Cytoskeleton</keyword>
<dbReference type="GO" id="GO:0030042">
    <property type="term" value="P:actin filament depolymerization"/>
    <property type="evidence" value="ECO:0007669"/>
    <property type="project" value="EnsemblFungi"/>
</dbReference>
<dbReference type="GO" id="GO:0005737">
    <property type="term" value="C:cytoplasm"/>
    <property type="evidence" value="ECO:0007669"/>
    <property type="project" value="TreeGrafter"/>
</dbReference>
<dbReference type="Gene3D" id="3.40.20.10">
    <property type="entry name" value="Severin"/>
    <property type="match status" value="2"/>
</dbReference>
<dbReference type="RefSeq" id="XP_003680641.1">
    <property type="nucleotide sequence ID" value="XM_003680593.1"/>
</dbReference>
<evidence type="ECO:0000256" key="8">
    <source>
        <dbReference type="SAM" id="MobiDB-lite"/>
    </source>
</evidence>
<reference evidence="10 11" key="1">
    <citation type="journal article" date="2011" name="Proc. Natl. Acad. Sci. U.S.A.">
        <title>Evolutionary erosion of yeast sex chromosomes by mating-type switching accidents.</title>
        <authorList>
            <person name="Gordon J.L."/>
            <person name="Armisen D."/>
            <person name="Proux-Wera E."/>
            <person name="Oheigeartaigh S.S."/>
            <person name="Byrne K.P."/>
            <person name="Wolfe K.H."/>
        </authorList>
    </citation>
    <scope>NUCLEOTIDE SEQUENCE [LARGE SCALE GENOMIC DNA]</scope>
    <source>
        <strain evidence="11">ATCC 10662 / CBS 1146 / NBRC 0425 / NCYC 2629 / NRRL Y-866</strain>
    </source>
</reference>
<organism evidence="10 11">
    <name type="scientific">Torulaspora delbrueckii</name>
    <name type="common">Yeast</name>
    <name type="synonym">Candida colliculosa</name>
    <dbReference type="NCBI Taxonomy" id="4950"/>
    <lineage>
        <taxon>Eukaryota</taxon>
        <taxon>Fungi</taxon>
        <taxon>Dikarya</taxon>
        <taxon>Ascomycota</taxon>
        <taxon>Saccharomycotina</taxon>
        <taxon>Saccharomycetes</taxon>
        <taxon>Saccharomycetales</taxon>
        <taxon>Saccharomycetaceae</taxon>
        <taxon>Torulaspora</taxon>
    </lineage>
</organism>
<keyword evidence="11" id="KW-1185">Reference proteome</keyword>
<feature type="compositionally biased region" description="Basic and acidic residues" evidence="8">
    <location>
        <begin position="304"/>
        <end position="316"/>
    </location>
</feature>
<dbReference type="HOGENOM" id="CLU_031995_0_2_1"/>
<dbReference type="GeneID" id="11500765"/>
<dbReference type="AlphaFoldDB" id="G8ZSD8"/>
<keyword evidence="4" id="KW-0677">Repeat</keyword>
<feature type="domain" description="ADF-H" evidence="9">
    <location>
        <begin position="5"/>
        <end position="130"/>
    </location>
</feature>
<gene>
    <name evidence="10" type="primary">TDEL0C05410</name>
    <name evidence="10" type="ORF">TDEL_0C05410</name>
</gene>
<dbReference type="InParanoid" id="G8ZSD8"/>
<dbReference type="SMART" id="SM00102">
    <property type="entry name" value="ADF"/>
    <property type="match status" value="2"/>
</dbReference>
<keyword evidence="5" id="KW-0009">Actin-binding</keyword>
<evidence type="ECO:0000313" key="11">
    <source>
        <dbReference type="Proteomes" id="UP000005627"/>
    </source>
</evidence>
<dbReference type="GO" id="GO:0030836">
    <property type="term" value="P:positive regulation of actin filament depolymerization"/>
    <property type="evidence" value="ECO:0007669"/>
    <property type="project" value="EnsemblFungi"/>
</dbReference>
<dbReference type="eggNOG" id="KOG1747">
    <property type="taxonomic scope" value="Eukaryota"/>
</dbReference>
<dbReference type="GO" id="GO:0051014">
    <property type="term" value="P:actin filament severing"/>
    <property type="evidence" value="ECO:0007669"/>
    <property type="project" value="EnsemblFungi"/>
</dbReference>
<dbReference type="GO" id="GO:0051015">
    <property type="term" value="F:actin filament binding"/>
    <property type="evidence" value="ECO:0007669"/>
    <property type="project" value="EnsemblFungi"/>
</dbReference>
<sequence length="329" mass="36457">MSNQSGIIADQNLLDSLSDVKTGGIVVITAKISDDSTAVHLDKKYESLKEAANDLGSVPLYLFVKGLLDDKSQYYFASYVPDSSPVRGKMLYASTKNTLIRQIGSNSIGKQAHLTDAEQLLDLGNKKDAQDDSALTESERTDIQISQQQQRLKASTFYPGGRKLVSQTNGSSKSLSFQLASGESSIEELLKSFNVLTFKIDMDSEQIQVESKDNITSPKDLKITSEHPSYVVYRNGDLYYFIYSCPSGSKVKERMVYASNRSGFVSRLQDEHDLKFARIVEIGEPIELEHSLISCASAEEQAQEEARSKSATETKFNRPKGPARKRGHN</sequence>
<comment type="subcellular location">
    <subcellularLocation>
        <location evidence="1">Cytoplasm</location>
        <location evidence="1">Cytoskeleton</location>
    </subcellularLocation>
</comment>
<dbReference type="FunCoup" id="G8ZSD8">
    <property type="interactions" value="418"/>
</dbReference>
<keyword evidence="3" id="KW-0963">Cytoplasm</keyword>
<dbReference type="SUPFAM" id="SSF55753">
    <property type="entry name" value="Actin depolymerizing proteins"/>
    <property type="match status" value="2"/>
</dbReference>
<dbReference type="Proteomes" id="UP000005627">
    <property type="component" value="Chromosome 3"/>
</dbReference>
<dbReference type="CDD" id="cd11285">
    <property type="entry name" value="ADF_Twf-N_like"/>
    <property type="match status" value="1"/>
</dbReference>
<dbReference type="InterPro" id="IPR002108">
    <property type="entry name" value="ADF-H"/>
</dbReference>
<dbReference type="InterPro" id="IPR029006">
    <property type="entry name" value="ADF-H/Gelsolin-like_dom_sf"/>
</dbReference>
<dbReference type="PANTHER" id="PTHR13759">
    <property type="entry name" value="TWINFILIN"/>
    <property type="match status" value="1"/>
</dbReference>
<dbReference type="PANTHER" id="PTHR13759:SF1">
    <property type="entry name" value="TWINFILIN"/>
    <property type="match status" value="1"/>
</dbReference>
<evidence type="ECO:0000259" key="9">
    <source>
        <dbReference type="PROSITE" id="PS51263"/>
    </source>
</evidence>
<protein>
    <recommendedName>
        <fullName evidence="9">ADF-H domain-containing protein</fullName>
    </recommendedName>
</protein>
<comment type="subunit">
    <text evidence="7">Interacts with G-actin; ADP-actin form.</text>
</comment>
<dbReference type="GO" id="GO:0051016">
    <property type="term" value="P:barbed-end actin filament capping"/>
    <property type="evidence" value="ECO:0007669"/>
    <property type="project" value="TreeGrafter"/>
</dbReference>
<feature type="compositionally biased region" description="Basic residues" evidence="8">
    <location>
        <begin position="317"/>
        <end position="329"/>
    </location>
</feature>
<dbReference type="GO" id="GO:0005884">
    <property type="term" value="C:actin filament"/>
    <property type="evidence" value="ECO:0007669"/>
    <property type="project" value="EnsemblFungi"/>
</dbReference>
<evidence type="ECO:0000256" key="4">
    <source>
        <dbReference type="ARBA" id="ARBA00022737"/>
    </source>
</evidence>
<dbReference type="PROSITE" id="PS51263">
    <property type="entry name" value="ADF_H"/>
    <property type="match status" value="1"/>
</dbReference>
<dbReference type="OrthoDB" id="10006997at2759"/>
<evidence type="ECO:0000256" key="6">
    <source>
        <dbReference type="ARBA" id="ARBA00023212"/>
    </source>
</evidence>
<evidence type="ECO:0000313" key="10">
    <source>
        <dbReference type="EMBL" id="CCE91430.1"/>
    </source>
</evidence>
<dbReference type="EMBL" id="HE616744">
    <property type="protein sequence ID" value="CCE91430.1"/>
    <property type="molecule type" value="Genomic_DNA"/>
</dbReference>
<dbReference type="GO" id="GO:0003785">
    <property type="term" value="F:actin monomer binding"/>
    <property type="evidence" value="ECO:0007669"/>
    <property type="project" value="EnsemblFungi"/>
</dbReference>